<comment type="similarity">
    <text evidence="3">Belongs to the class I-like SAM-binding methyltransferase superfamily. TPMT family.</text>
</comment>
<sequence>MSSNSNNQQCESDRLQLWQGKWTNQQIGWHESDVHEAIRQYEETLLFPDTTTTKRILFPLCGKTVDMAYLATKYSDQLQIVGVDGVAQALKTFVKEQEHLKLEKQVDNNRWMNSNLELLQSDFFQMTEEQYAPYHHSFDVIFDRASLVAISPSLREDYVQVCRTLLKPNGKIMLIVIEHIAGDIMAGPPFSVTHEDVMRLYSHQDWVESVQLLEDQGEAKRNQVSTDMVSRYYWIQCK</sequence>
<dbReference type="GO" id="GO:0032259">
    <property type="term" value="P:methylation"/>
    <property type="evidence" value="ECO:0007669"/>
    <property type="project" value="UniProtKB-KW"/>
</dbReference>
<gene>
    <name evidence="9" type="ORF">FisN_9Lh071</name>
</gene>
<evidence type="ECO:0000256" key="3">
    <source>
        <dbReference type="ARBA" id="ARBA00008145"/>
    </source>
</evidence>
<organism evidence="9 10">
    <name type="scientific">Fistulifera solaris</name>
    <name type="common">Oleaginous diatom</name>
    <dbReference type="NCBI Taxonomy" id="1519565"/>
    <lineage>
        <taxon>Eukaryota</taxon>
        <taxon>Sar</taxon>
        <taxon>Stramenopiles</taxon>
        <taxon>Ochrophyta</taxon>
        <taxon>Bacillariophyta</taxon>
        <taxon>Bacillariophyceae</taxon>
        <taxon>Bacillariophycidae</taxon>
        <taxon>Naviculales</taxon>
        <taxon>Naviculaceae</taxon>
        <taxon>Fistulifera</taxon>
    </lineage>
</organism>
<dbReference type="SUPFAM" id="SSF53335">
    <property type="entry name" value="S-adenosyl-L-methionine-dependent methyltransferases"/>
    <property type="match status" value="1"/>
</dbReference>
<dbReference type="Proteomes" id="UP000198406">
    <property type="component" value="Unassembled WGS sequence"/>
</dbReference>
<evidence type="ECO:0000256" key="2">
    <source>
        <dbReference type="ARBA" id="ARBA00004496"/>
    </source>
</evidence>
<dbReference type="Gene3D" id="3.40.50.150">
    <property type="entry name" value="Vaccinia Virus protein VP39"/>
    <property type="match status" value="1"/>
</dbReference>
<evidence type="ECO:0000256" key="6">
    <source>
        <dbReference type="ARBA" id="ARBA00022603"/>
    </source>
</evidence>
<dbReference type="GO" id="GO:0008119">
    <property type="term" value="F:thiopurine S-methyltransferase activity"/>
    <property type="evidence" value="ECO:0007669"/>
    <property type="project" value="UniProtKB-EC"/>
</dbReference>
<dbReference type="GO" id="GO:0005737">
    <property type="term" value="C:cytoplasm"/>
    <property type="evidence" value="ECO:0007669"/>
    <property type="project" value="UniProtKB-SubCell"/>
</dbReference>
<reference evidence="9 10" key="1">
    <citation type="journal article" date="2015" name="Plant Cell">
        <title>Oil accumulation by the oleaginous diatom Fistulifera solaris as revealed by the genome and transcriptome.</title>
        <authorList>
            <person name="Tanaka T."/>
            <person name="Maeda Y."/>
            <person name="Veluchamy A."/>
            <person name="Tanaka M."/>
            <person name="Abida H."/>
            <person name="Marechal E."/>
            <person name="Bowler C."/>
            <person name="Muto M."/>
            <person name="Sunaga Y."/>
            <person name="Tanaka M."/>
            <person name="Yoshino T."/>
            <person name="Taniguchi T."/>
            <person name="Fukuda Y."/>
            <person name="Nemoto M."/>
            <person name="Matsumoto M."/>
            <person name="Wong P.S."/>
            <person name="Aburatani S."/>
            <person name="Fujibuchi W."/>
        </authorList>
    </citation>
    <scope>NUCLEOTIDE SEQUENCE [LARGE SCALE GENOMIC DNA]</scope>
    <source>
        <strain evidence="9 10">JPCC DA0580</strain>
    </source>
</reference>
<dbReference type="InParanoid" id="A0A1Z5KL59"/>
<dbReference type="FunFam" id="3.40.50.150:FF:000101">
    <property type="entry name" value="Thiopurine S-methyltransferase"/>
    <property type="match status" value="1"/>
</dbReference>
<name>A0A1Z5KL59_FISSO</name>
<evidence type="ECO:0000313" key="9">
    <source>
        <dbReference type="EMBL" id="GAX26802.1"/>
    </source>
</evidence>
<dbReference type="EMBL" id="BDSP01000252">
    <property type="protein sequence ID" value="GAX26802.1"/>
    <property type="molecule type" value="Genomic_DNA"/>
</dbReference>
<dbReference type="PANTHER" id="PTHR10259:SF11">
    <property type="entry name" value="THIOPURINE S-METHYLTRANSFERASE"/>
    <property type="match status" value="1"/>
</dbReference>
<evidence type="ECO:0000256" key="1">
    <source>
        <dbReference type="ARBA" id="ARBA00000903"/>
    </source>
</evidence>
<dbReference type="PROSITE" id="PS51585">
    <property type="entry name" value="SAM_MT_TPMT"/>
    <property type="match status" value="1"/>
</dbReference>
<dbReference type="InterPro" id="IPR008854">
    <property type="entry name" value="TPMT"/>
</dbReference>
<evidence type="ECO:0000256" key="7">
    <source>
        <dbReference type="ARBA" id="ARBA00022679"/>
    </source>
</evidence>
<proteinExistence type="inferred from homology"/>
<dbReference type="InterPro" id="IPR029063">
    <property type="entry name" value="SAM-dependent_MTases_sf"/>
</dbReference>
<protein>
    <recommendedName>
        <fullName evidence="4">thiopurine S-methyltransferase</fullName>
        <ecNumber evidence="4">2.1.1.67</ecNumber>
    </recommendedName>
</protein>
<keyword evidence="7" id="KW-0808">Transferase</keyword>
<dbReference type="Pfam" id="PF05724">
    <property type="entry name" value="TPMT"/>
    <property type="match status" value="1"/>
</dbReference>
<comment type="subcellular location">
    <subcellularLocation>
        <location evidence="2">Cytoplasm</location>
    </subcellularLocation>
</comment>
<keyword evidence="6" id="KW-0489">Methyltransferase</keyword>
<evidence type="ECO:0000256" key="5">
    <source>
        <dbReference type="ARBA" id="ARBA00022490"/>
    </source>
</evidence>
<accession>A0A1Z5KL59</accession>
<dbReference type="CDD" id="cd02440">
    <property type="entry name" value="AdoMet_MTases"/>
    <property type="match status" value="1"/>
</dbReference>
<evidence type="ECO:0000256" key="4">
    <source>
        <dbReference type="ARBA" id="ARBA00011905"/>
    </source>
</evidence>
<keyword evidence="10" id="KW-1185">Reference proteome</keyword>
<dbReference type="OrthoDB" id="276151at2759"/>
<dbReference type="AlphaFoldDB" id="A0A1Z5KL59"/>
<dbReference type="PANTHER" id="PTHR10259">
    <property type="entry name" value="THIOPURINE S-METHYLTRANSFERASE"/>
    <property type="match status" value="1"/>
</dbReference>
<comment type="catalytic activity">
    <reaction evidence="1">
        <text>S-adenosyl-L-methionine + a thiopurine = S-adenosyl-L-homocysteine + a thiopurine S-methylether.</text>
        <dbReference type="EC" id="2.1.1.67"/>
    </reaction>
</comment>
<keyword evidence="8" id="KW-0949">S-adenosyl-L-methionine</keyword>
<keyword evidence="5" id="KW-0963">Cytoplasm</keyword>
<dbReference type="EC" id="2.1.1.67" evidence="4"/>
<comment type="caution">
    <text evidence="9">The sequence shown here is derived from an EMBL/GenBank/DDBJ whole genome shotgun (WGS) entry which is preliminary data.</text>
</comment>
<evidence type="ECO:0000313" key="10">
    <source>
        <dbReference type="Proteomes" id="UP000198406"/>
    </source>
</evidence>
<evidence type="ECO:0000256" key="8">
    <source>
        <dbReference type="ARBA" id="ARBA00022691"/>
    </source>
</evidence>